<protein>
    <submittedName>
        <fullName evidence="1">Uncharacterized protein</fullName>
    </submittedName>
</protein>
<sequence>MIFCSPMLDNNLVGTEQSCQGCYKRTITITRRRTRKCFL</sequence>
<evidence type="ECO:0000313" key="1">
    <source>
        <dbReference type="EMBL" id="EJX10462.1"/>
    </source>
</evidence>
<comment type="caution">
    <text evidence="1">The sequence shown here is derived from an EMBL/GenBank/DDBJ whole genome shotgun (WGS) entry which is preliminary data.</text>
</comment>
<gene>
    <name evidence="1" type="ORF">EVA_01214</name>
</gene>
<dbReference type="EMBL" id="AMCI01000179">
    <property type="protein sequence ID" value="EJX10462.1"/>
    <property type="molecule type" value="Genomic_DNA"/>
</dbReference>
<organism evidence="1">
    <name type="scientific">gut metagenome</name>
    <dbReference type="NCBI Taxonomy" id="749906"/>
    <lineage>
        <taxon>unclassified sequences</taxon>
        <taxon>metagenomes</taxon>
        <taxon>organismal metagenomes</taxon>
    </lineage>
</organism>
<reference evidence="1" key="1">
    <citation type="journal article" date="2012" name="PLoS ONE">
        <title>Gene sets for utilization of primary and secondary nutrition supplies in the distal gut of endangered iberian lynx.</title>
        <authorList>
            <person name="Alcaide M."/>
            <person name="Messina E."/>
            <person name="Richter M."/>
            <person name="Bargiela R."/>
            <person name="Peplies J."/>
            <person name="Huws S.A."/>
            <person name="Newbold C.J."/>
            <person name="Golyshin P.N."/>
            <person name="Simon M.A."/>
            <person name="Lopez G."/>
            <person name="Yakimov M.M."/>
            <person name="Ferrer M."/>
        </authorList>
    </citation>
    <scope>NUCLEOTIDE SEQUENCE</scope>
</reference>
<dbReference type="AlphaFoldDB" id="J9GQ74"/>
<proteinExistence type="predicted"/>
<accession>J9GQ74</accession>
<name>J9GQ74_9ZZZZ</name>